<name>A0ACC0AI50_CATRO</name>
<protein>
    <submittedName>
        <fullName evidence="1">Uncharacterized protein</fullName>
    </submittedName>
</protein>
<keyword evidence="2" id="KW-1185">Reference proteome</keyword>
<evidence type="ECO:0000313" key="2">
    <source>
        <dbReference type="Proteomes" id="UP001060085"/>
    </source>
</evidence>
<gene>
    <name evidence="1" type="ORF">M9H77_29082</name>
</gene>
<proteinExistence type="predicted"/>
<comment type="caution">
    <text evidence="1">The sequence shown here is derived from an EMBL/GenBank/DDBJ whole genome shotgun (WGS) entry which is preliminary data.</text>
</comment>
<accession>A0ACC0AI50</accession>
<organism evidence="1 2">
    <name type="scientific">Catharanthus roseus</name>
    <name type="common">Madagascar periwinkle</name>
    <name type="synonym">Vinca rosea</name>
    <dbReference type="NCBI Taxonomy" id="4058"/>
    <lineage>
        <taxon>Eukaryota</taxon>
        <taxon>Viridiplantae</taxon>
        <taxon>Streptophyta</taxon>
        <taxon>Embryophyta</taxon>
        <taxon>Tracheophyta</taxon>
        <taxon>Spermatophyta</taxon>
        <taxon>Magnoliopsida</taxon>
        <taxon>eudicotyledons</taxon>
        <taxon>Gunneridae</taxon>
        <taxon>Pentapetalae</taxon>
        <taxon>asterids</taxon>
        <taxon>lamiids</taxon>
        <taxon>Gentianales</taxon>
        <taxon>Apocynaceae</taxon>
        <taxon>Rauvolfioideae</taxon>
        <taxon>Vinceae</taxon>
        <taxon>Catharanthinae</taxon>
        <taxon>Catharanthus</taxon>
    </lineage>
</organism>
<dbReference type="Proteomes" id="UP001060085">
    <property type="component" value="Linkage Group LG06"/>
</dbReference>
<sequence>MGVNFPAITFRAPPSRTHSQNRQFQPNSTNVSSIVGNRRNNKSKKSRAAITNSTAVDEEERRRWRKRRWWRLCRDDGDCRPTASLGEFLEVERRFGDGAFYGGGAAAAAEIEGIVPVVDDHHHSRNGRVLFADGRVLPPAEVVDDDAESPAAVAAGGLCRFSVVSLSGICSGGAV</sequence>
<evidence type="ECO:0000313" key="1">
    <source>
        <dbReference type="EMBL" id="KAI5660289.1"/>
    </source>
</evidence>
<dbReference type="EMBL" id="CM044706">
    <property type="protein sequence ID" value="KAI5660289.1"/>
    <property type="molecule type" value="Genomic_DNA"/>
</dbReference>
<reference evidence="2" key="1">
    <citation type="journal article" date="2023" name="Nat. Plants">
        <title>Single-cell RNA sequencing provides a high-resolution roadmap for understanding the multicellular compartmentation of specialized metabolism.</title>
        <authorList>
            <person name="Sun S."/>
            <person name="Shen X."/>
            <person name="Li Y."/>
            <person name="Li Y."/>
            <person name="Wang S."/>
            <person name="Li R."/>
            <person name="Zhang H."/>
            <person name="Shen G."/>
            <person name="Guo B."/>
            <person name="Wei J."/>
            <person name="Xu J."/>
            <person name="St-Pierre B."/>
            <person name="Chen S."/>
            <person name="Sun C."/>
        </authorList>
    </citation>
    <scope>NUCLEOTIDE SEQUENCE [LARGE SCALE GENOMIC DNA]</scope>
</reference>